<dbReference type="SUPFAM" id="SSF50621">
    <property type="entry name" value="Alanine racemase C-terminal domain-like"/>
    <property type="match status" value="1"/>
</dbReference>
<dbReference type="GO" id="GO:0008836">
    <property type="term" value="F:diaminopimelate decarboxylase activity"/>
    <property type="evidence" value="ECO:0007669"/>
    <property type="project" value="UniProtKB-UniRule"/>
</dbReference>
<dbReference type="InterPro" id="IPR022653">
    <property type="entry name" value="De-COase2_pyr-phos_BS"/>
</dbReference>
<dbReference type="NCBIfam" id="TIGR01048">
    <property type="entry name" value="lysA"/>
    <property type="match status" value="1"/>
</dbReference>
<name>A0A3Q8WV90_9ACTO</name>
<evidence type="ECO:0000256" key="1">
    <source>
        <dbReference type="ARBA" id="ARBA00001933"/>
    </source>
</evidence>
<dbReference type="HAMAP" id="MF_02120">
    <property type="entry name" value="LysA"/>
    <property type="match status" value="1"/>
</dbReference>
<dbReference type="AlphaFoldDB" id="A0A3Q8WV90"/>
<feature type="binding site" evidence="6">
    <location>
        <position position="403"/>
    </location>
    <ligand>
        <name>pyridoxal 5'-phosphate</name>
        <dbReference type="ChEBI" id="CHEBI:597326"/>
    </ligand>
</feature>
<feature type="binding site" evidence="6">
    <location>
        <position position="303"/>
    </location>
    <ligand>
        <name>substrate</name>
    </ligand>
</feature>
<evidence type="ECO:0000259" key="10">
    <source>
        <dbReference type="Pfam" id="PF00278"/>
    </source>
</evidence>
<dbReference type="SUPFAM" id="SSF51419">
    <property type="entry name" value="PLP-binding barrel"/>
    <property type="match status" value="1"/>
</dbReference>
<reference evidence="12 13" key="1">
    <citation type="submission" date="2018-12" db="EMBL/GenBank/DDBJ databases">
        <title>Complete genome sequence of Flaviflexus salsibiostraticola KCTC 33148.</title>
        <authorList>
            <person name="Bae J.-W."/>
        </authorList>
    </citation>
    <scope>NUCLEOTIDE SEQUENCE [LARGE SCALE GENOMIC DNA]</scope>
    <source>
        <strain evidence="12 13">KCTC 33148</strain>
    </source>
</reference>
<keyword evidence="6" id="KW-0028">Amino-acid biosynthesis</keyword>
<feature type="binding site" evidence="6">
    <location>
        <position position="343"/>
    </location>
    <ligand>
        <name>substrate</name>
    </ligand>
</feature>
<keyword evidence="3 6" id="KW-0663">Pyridoxal phosphate</keyword>
<dbReference type="EMBL" id="CP034438">
    <property type="protein sequence ID" value="AZN29917.1"/>
    <property type="molecule type" value="Genomic_DNA"/>
</dbReference>
<evidence type="ECO:0000256" key="5">
    <source>
        <dbReference type="ARBA" id="ARBA00023239"/>
    </source>
</evidence>
<dbReference type="GO" id="GO:0009089">
    <property type="term" value="P:lysine biosynthetic process via diaminopimelate"/>
    <property type="evidence" value="ECO:0007669"/>
    <property type="project" value="UniProtKB-UniRule"/>
</dbReference>
<feature type="domain" description="Orn/DAP/Arg decarboxylase 2 N-terminal" evidence="11">
    <location>
        <begin position="53"/>
        <end position="306"/>
    </location>
</feature>
<dbReference type="InterPro" id="IPR002986">
    <property type="entry name" value="DAP_deCOOHase_LysA"/>
</dbReference>
<dbReference type="InterPro" id="IPR029066">
    <property type="entry name" value="PLP-binding_barrel"/>
</dbReference>
<dbReference type="Gene3D" id="3.20.20.10">
    <property type="entry name" value="Alanine racemase"/>
    <property type="match status" value="1"/>
</dbReference>
<dbReference type="PROSITE" id="PS00878">
    <property type="entry name" value="ODR_DC_2_1"/>
    <property type="match status" value="1"/>
</dbReference>
<accession>A0A3Q8WV90</accession>
<feature type="binding site" evidence="6">
    <location>
        <position position="374"/>
    </location>
    <ligand>
        <name>substrate</name>
    </ligand>
</feature>
<comment type="subunit">
    <text evidence="6">Homodimer.</text>
</comment>
<evidence type="ECO:0000256" key="9">
    <source>
        <dbReference type="RuleBase" id="RU003738"/>
    </source>
</evidence>
<keyword evidence="2 6" id="KW-0210">Decarboxylase</keyword>
<dbReference type="RefSeq" id="WP_126040210.1">
    <property type="nucleotide sequence ID" value="NZ_CP034438.1"/>
</dbReference>
<dbReference type="Proteomes" id="UP000270021">
    <property type="component" value="Chromosome"/>
</dbReference>
<dbReference type="GO" id="GO:0030170">
    <property type="term" value="F:pyridoxal phosphate binding"/>
    <property type="evidence" value="ECO:0007669"/>
    <property type="project" value="UniProtKB-UniRule"/>
</dbReference>
<dbReference type="KEGG" id="fsl:EJO69_06055"/>
<feature type="binding site" evidence="6">
    <location>
        <begin position="300"/>
        <end position="303"/>
    </location>
    <ligand>
        <name>pyridoxal 5'-phosphate</name>
        <dbReference type="ChEBI" id="CHEBI:597326"/>
    </ligand>
</feature>
<feature type="binding site" evidence="6">
    <location>
        <position position="403"/>
    </location>
    <ligand>
        <name>substrate</name>
    </ligand>
</feature>
<feature type="domain" description="Orn/DAP/Arg decarboxylase 2 C-terminal" evidence="10">
    <location>
        <begin position="310"/>
        <end position="401"/>
    </location>
</feature>
<sequence>MTFAPLAAVPAPEPGAGPWPANLTRVDGDLHLAGHSLTALAEEGTPLYLVDEADMRNRARAWVSAIGDGDVYYAGKSFLTPTVARWMVEEGLSIDTASEGELRTALAGGVPGERIGLHGNSKSDSTLRLALESGVGRIVIDSPGEVDQLAAIAEETGTVAPCFVRVTTGVHAGGHDFIATAHEDQKFGLSLATGAAREVAVAMSENPHLELLGLHSHIGSQILDSEGFAAAASAVIDFAAELFGIGIDVPEVDLGGGYGIQYTGLDPEPATEAEMIAGIRSAIETACERAGIPVPRLSIEPGRSISGPPGMTLYRVGATKDVMTDDGVRRYVSVDGGMSDNIRPALYGADYTALLGRDSSADNVPSRVVGMHCESGDIVVRDVALPADVRRGDLLLVAATGAYGRSMASNYNLVRRPGVLAVSEQGTSWLVRPETWDDILGIFPDR</sequence>
<comment type="cofactor">
    <cofactor evidence="1 6 8 9">
        <name>pyridoxal 5'-phosphate</name>
        <dbReference type="ChEBI" id="CHEBI:597326"/>
    </cofactor>
</comment>
<feature type="active site" description="Proton donor" evidence="8">
    <location>
        <position position="373"/>
    </location>
</feature>
<dbReference type="PANTHER" id="PTHR43727:SF2">
    <property type="entry name" value="GROUP IV DECARBOXYLASE"/>
    <property type="match status" value="1"/>
</dbReference>
<dbReference type="Gene3D" id="2.40.37.10">
    <property type="entry name" value="Lyase, Ornithine Decarboxylase, Chain A, domain 1"/>
    <property type="match status" value="1"/>
</dbReference>
<dbReference type="FunFam" id="3.20.20.10:FF:000003">
    <property type="entry name" value="Diaminopimelate decarboxylase"/>
    <property type="match status" value="1"/>
</dbReference>
<evidence type="ECO:0000313" key="13">
    <source>
        <dbReference type="Proteomes" id="UP000270021"/>
    </source>
</evidence>
<comment type="similarity">
    <text evidence="6">Belongs to the Orn/Lys/Arg decarboxylase class-II family. LysA subfamily.</text>
</comment>
<dbReference type="UniPathway" id="UPA00034">
    <property type="reaction ID" value="UER00027"/>
</dbReference>
<evidence type="ECO:0000256" key="3">
    <source>
        <dbReference type="ARBA" id="ARBA00022898"/>
    </source>
</evidence>
<dbReference type="PRINTS" id="PR01181">
    <property type="entry name" value="DAPDCRBXLASE"/>
</dbReference>
<protein>
    <recommendedName>
        <fullName evidence="6 7">Diaminopimelate decarboxylase</fullName>
        <shortName evidence="6">DAP decarboxylase</shortName>
        <shortName evidence="6">DAPDC</shortName>
        <ecNumber evidence="6 7">4.1.1.20</ecNumber>
    </recommendedName>
</protein>
<dbReference type="InterPro" id="IPR000183">
    <property type="entry name" value="Orn/DAP/Arg_de-COase"/>
</dbReference>
<evidence type="ECO:0000313" key="12">
    <source>
        <dbReference type="EMBL" id="AZN29917.1"/>
    </source>
</evidence>
<feature type="modified residue" description="N6-(pyridoxal phosphate)lysine" evidence="6 8">
    <location>
        <position position="76"/>
    </location>
</feature>
<proteinExistence type="inferred from homology"/>
<dbReference type="OrthoDB" id="9802241at2"/>
<dbReference type="PANTHER" id="PTHR43727">
    <property type="entry name" value="DIAMINOPIMELATE DECARBOXYLASE"/>
    <property type="match status" value="1"/>
</dbReference>
<organism evidence="12 13">
    <name type="scientific">Flaviflexus salsibiostraticola</name>
    <dbReference type="NCBI Taxonomy" id="1282737"/>
    <lineage>
        <taxon>Bacteria</taxon>
        <taxon>Bacillati</taxon>
        <taxon>Actinomycetota</taxon>
        <taxon>Actinomycetes</taxon>
        <taxon>Actinomycetales</taxon>
        <taxon>Actinomycetaceae</taxon>
        <taxon>Flaviflexus</taxon>
    </lineage>
</organism>
<dbReference type="Pfam" id="PF00278">
    <property type="entry name" value="Orn_DAP_Arg_deC"/>
    <property type="match status" value="1"/>
</dbReference>
<dbReference type="InterPro" id="IPR009006">
    <property type="entry name" value="Ala_racemase/Decarboxylase_C"/>
</dbReference>
<dbReference type="PRINTS" id="PR01179">
    <property type="entry name" value="ODADCRBXLASE"/>
</dbReference>
<keyword evidence="5 6" id="KW-0456">Lyase</keyword>
<dbReference type="InterPro" id="IPR022643">
    <property type="entry name" value="De-COase2_C"/>
</dbReference>
<evidence type="ECO:0000256" key="8">
    <source>
        <dbReference type="PIRSR" id="PIRSR600183-50"/>
    </source>
</evidence>
<dbReference type="InterPro" id="IPR022644">
    <property type="entry name" value="De-COase2_N"/>
</dbReference>
<dbReference type="Pfam" id="PF02784">
    <property type="entry name" value="Orn_Arg_deC_N"/>
    <property type="match status" value="1"/>
</dbReference>
<dbReference type="EC" id="4.1.1.20" evidence="6 7"/>
<keyword evidence="4 6" id="KW-0457">Lysine biosynthesis</keyword>
<comment type="pathway">
    <text evidence="6 9">Amino-acid biosynthesis; L-lysine biosynthesis via DAP pathway; L-lysine from DL-2,6-diaminopimelate: step 1/1.</text>
</comment>
<comment type="function">
    <text evidence="6">Specifically catalyzes the decarboxylation of meso-diaminopimelate (meso-DAP) to L-lysine.</text>
</comment>
<gene>
    <name evidence="6 12" type="primary">lysA</name>
    <name evidence="12" type="ORF">EJO69_06055</name>
</gene>
<evidence type="ECO:0000256" key="6">
    <source>
        <dbReference type="HAMAP-Rule" id="MF_02120"/>
    </source>
</evidence>
<evidence type="ECO:0000256" key="7">
    <source>
        <dbReference type="NCBIfam" id="TIGR01048"/>
    </source>
</evidence>
<evidence type="ECO:0000256" key="2">
    <source>
        <dbReference type="ARBA" id="ARBA00022793"/>
    </source>
</evidence>
<feature type="binding site" evidence="6">
    <location>
        <position position="257"/>
    </location>
    <ligand>
        <name>pyridoxal 5'-phosphate</name>
        <dbReference type="ChEBI" id="CHEBI:597326"/>
    </ligand>
</feature>
<comment type="catalytic activity">
    <reaction evidence="6 9">
        <text>meso-2,6-diaminopimelate + H(+) = L-lysine + CO2</text>
        <dbReference type="Rhea" id="RHEA:15101"/>
        <dbReference type="ChEBI" id="CHEBI:15378"/>
        <dbReference type="ChEBI" id="CHEBI:16526"/>
        <dbReference type="ChEBI" id="CHEBI:32551"/>
        <dbReference type="ChEBI" id="CHEBI:57791"/>
        <dbReference type="EC" id="4.1.1.20"/>
    </reaction>
</comment>
<keyword evidence="13" id="KW-1185">Reference proteome</keyword>
<evidence type="ECO:0000259" key="11">
    <source>
        <dbReference type="Pfam" id="PF02784"/>
    </source>
</evidence>
<feature type="binding site" evidence="6">
    <location>
        <position position="347"/>
    </location>
    <ligand>
        <name>substrate</name>
    </ligand>
</feature>
<dbReference type="CDD" id="cd06828">
    <property type="entry name" value="PLPDE_III_DapDC"/>
    <property type="match status" value="1"/>
</dbReference>
<evidence type="ECO:0000256" key="4">
    <source>
        <dbReference type="ARBA" id="ARBA00023154"/>
    </source>
</evidence>